<dbReference type="HOGENOM" id="CLU_006553_3_0_2"/>
<dbReference type="InterPro" id="IPR027417">
    <property type="entry name" value="P-loop_NTPase"/>
</dbReference>
<evidence type="ECO:0000256" key="11">
    <source>
        <dbReference type="HAMAP-Rule" id="MF_00442"/>
    </source>
</evidence>
<dbReference type="GO" id="GO:0003677">
    <property type="term" value="F:DNA binding"/>
    <property type="evidence" value="ECO:0007669"/>
    <property type="project" value="UniProtKB-UniRule"/>
</dbReference>
<dbReference type="GO" id="GO:0005524">
    <property type="term" value="F:ATP binding"/>
    <property type="evidence" value="ECO:0007669"/>
    <property type="project" value="UniProtKB-UniRule"/>
</dbReference>
<evidence type="ECO:0000256" key="4">
    <source>
        <dbReference type="ARBA" id="ARBA00022806"/>
    </source>
</evidence>
<dbReference type="InterPro" id="IPR046931">
    <property type="entry name" value="HTH_61"/>
</dbReference>
<dbReference type="InterPro" id="IPR048772">
    <property type="entry name" value="Hel308-like_dom4"/>
</dbReference>
<dbReference type="InterPro" id="IPR050474">
    <property type="entry name" value="Hel308_SKI2-like"/>
</dbReference>
<dbReference type="PROSITE" id="PS51194">
    <property type="entry name" value="HELICASE_CTER"/>
    <property type="match status" value="1"/>
</dbReference>
<evidence type="ECO:0000256" key="5">
    <source>
        <dbReference type="ARBA" id="ARBA00022840"/>
    </source>
</evidence>
<dbReference type="AlphaFoldDB" id="H1Z1U5"/>
<comment type="subunit">
    <text evidence="11">Monomer.</text>
</comment>
<dbReference type="STRING" id="937775.Metlim_1303"/>
<dbReference type="SMART" id="SM00487">
    <property type="entry name" value="DEXDc"/>
    <property type="match status" value="1"/>
</dbReference>
<organism evidence="16 17">
    <name type="scientific">Methanoplanus limicola DSM 2279</name>
    <dbReference type="NCBI Taxonomy" id="937775"/>
    <lineage>
        <taxon>Archaea</taxon>
        <taxon>Methanobacteriati</taxon>
        <taxon>Methanobacteriota</taxon>
        <taxon>Stenosarchaea group</taxon>
        <taxon>Methanomicrobia</taxon>
        <taxon>Methanomicrobiales</taxon>
        <taxon>Methanomicrobiaceae</taxon>
        <taxon>Methanoplanus</taxon>
    </lineage>
</organism>
<dbReference type="SUPFAM" id="SSF46785">
    <property type="entry name" value="Winged helix' DNA-binding domain"/>
    <property type="match status" value="1"/>
</dbReference>
<dbReference type="GO" id="GO:0043138">
    <property type="term" value="F:3'-5' DNA helicase activity"/>
    <property type="evidence" value="ECO:0007669"/>
    <property type="project" value="UniProtKB-UniRule"/>
</dbReference>
<evidence type="ECO:0000256" key="10">
    <source>
        <dbReference type="ARBA" id="ARBA00048988"/>
    </source>
</evidence>
<dbReference type="FunCoup" id="H1Z1U5">
    <property type="interactions" value="65"/>
</dbReference>
<evidence type="ECO:0000259" key="15">
    <source>
        <dbReference type="PROSITE" id="PS51194"/>
    </source>
</evidence>
<dbReference type="GO" id="GO:0016887">
    <property type="term" value="F:ATP hydrolysis activity"/>
    <property type="evidence" value="ECO:0007669"/>
    <property type="project" value="RHEA"/>
</dbReference>
<dbReference type="CDD" id="cd18795">
    <property type="entry name" value="SF2_C_Ski2"/>
    <property type="match status" value="1"/>
</dbReference>
<accession>H1Z1U5</accession>
<dbReference type="PROSITE" id="PS51192">
    <property type="entry name" value="HELICASE_ATP_BIND_1"/>
    <property type="match status" value="1"/>
</dbReference>
<sequence length="787" mass="88019">MRISSLPVGSGLIEEYEKKGIINLYPPQEECVSSGLFEGANLLISIPTASGKTLVAEMAMHHHISGNGKCLYVVPLRALASEKFDEFSGRGPKVGIATGDLDRRDDYLGRNEIIIATSEKVDSLLRNGAGWMKSVSCLVLDEAHLIDSPDRGATLEMVITKLRYLNPEMQIIALTATIGNPRVFAGWLNATLVKSDWRPVDLKEGIFYRNSIFFGEELKEITPVTKHEDVNLCLDCIKDGGQCLVFVNSRRNAESFAKRMAQALKTENTELSELKKKLEAVADTEMGKTLAVCAGYGAAFHHAGMKREQRAVIEENFRNGNIKVISSTPTLAAGLNLPARRVVIRDYLRFKSGEGMQPIPVREYRQMAGRAGRPHLDPYGEAVLIAKSEEAGAGLYEEFIEAPAEDVKSRLDDNYVLTGQVLSLISTGFVKNERELAEFLDRTFYRYLNRSMKHLEETLEEIIDFLVSSGMITSIGDCLSATEYGSLVSRLYINPYSAEIIAAELKHTEETEEEKSFTDIGLLQMLCVTPDMYTLFVRKNDIPMLEIFLYEHEEELWSGVSYDSMEEDFRILKTAMMLNDWISEVNEETVCKRYSIGPGDIYNSVESINWLLYSASRIAAMMAPFHKKHVYDLSLRMKHGIKKELLPLVKFRNIGRVRARRLYNNNMRTVSDLKKAGYDKVSLVVGEKNARSIFDEILRSEGEGQNKSNSGVSGDEILKEKLKVGEVSQKRAKKTVKEESEADETIPEISQEGMDPGGVEKNSGKDRVKTGKKAGKNGSTQSTLFSF</sequence>
<evidence type="ECO:0000256" key="8">
    <source>
        <dbReference type="ARBA" id="ARBA00023235"/>
    </source>
</evidence>
<keyword evidence="5 11" id="KW-0067">ATP-binding</keyword>
<dbReference type="PATRIC" id="fig|937775.9.peg.1483"/>
<dbReference type="NCBIfam" id="NF002654">
    <property type="entry name" value="PRK02362.1"/>
    <property type="match status" value="1"/>
</dbReference>
<name>H1Z1U5_9EURY</name>
<dbReference type="Pfam" id="PF00271">
    <property type="entry name" value="Helicase_C"/>
    <property type="match status" value="1"/>
</dbReference>
<dbReference type="InterPro" id="IPR011545">
    <property type="entry name" value="DEAD/DEAH_box_helicase_dom"/>
</dbReference>
<evidence type="ECO:0000256" key="13">
    <source>
        <dbReference type="SAM" id="MobiDB-lite"/>
    </source>
</evidence>
<keyword evidence="4 11" id="KW-0347">Helicase</keyword>
<feature type="coiled-coil region" evidence="12">
    <location>
        <begin position="257"/>
        <end position="284"/>
    </location>
</feature>
<reference evidence="16 17" key="1">
    <citation type="submission" date="2011-10" db="EMBL/GenBank/DDBJ databases">
        <title>The Improved High-Quality Draft genome of Methanoplanus limicola DSM 2279.</title>
        <authorList>
            <consortium name="US DOE Joint Genome Institute (JGI-PGF)"/>
            <person name="Lucas S."/>
            <person name="Copeland A."/>
            <person name="Lapidus A."/>
            <person name="Glavina del Rio T."/>
            <person name="Dalin E."/>
            <person name="Tice H."/>
            <person name="Bruce D."/>
            <person name="Goodwin L."/>
            <person name="Pitluck S."/>
            <person name="Peters L."/>
            <person name="Mikhailova N."/>
            <person name="Lu M."/>
            <person name="Kyrpides N."/>
            <person name="Mavromatis K."/>
            <person name="Ivanova N."/>
            <person name="Markowitz V."/>
            <person name="Cheng J.-F."/>
            <person name="Hugenholtz P."/>
            <person name="Woyke T."/>
            <person name="Wu D."/>
            <person name="Wirth R."/>
            <person name="Brambilla E.-M."/>
            <person name="Klenk H.-P."/>
            <person name="Eisen J.A."/>
        </authorList>
    </citation>
    <scope>NUCLEOTIDE SEQUENCE [LARGE SCALE GENOMIC DNA]</scope>
    <source>
        <strain evidence="16 17">DSM 2279</strain>
    </source>
</reference>
<keyword evidence="8 11" id="KW-0413">Isomerase</keyword>
<dbReference type="SUPFAM" id="SSF158702">
    <property type="entry name" value="Sec63 N-terminal domain-like"/>
    <property type="match status" value="1"/>
</dbReference>
<feature type="compositionally biased region" description="Polar residues" evidence="13">
    <location>
        <begin position="777"/>
        <end position="787"/>
    </location>
</feature>
<dbReference type="Pfam" id="PF00270">
    <property type="entry name" value="DEAD"/>
    <property type="match status" value="1"/>
</dbReference>
<dbReference type="Pfam" id="PF20470">
    <property type="entry name" value="HTH_61"/>
    <property type="match status" value="1"/>
</dbReference>
<feature type="domain" description="Helicase C-terminal" evidence="15">
    <location>
        <begin position="229"/>
        <end position="423"/>
    </location>
</feature>
<dbReference type="OrthoDB" id="371946at2157"/>
<keyword evidence="3 11" id="KW-0378">Hydrolase</keyword>
<comment type="catalytic activity">
    <reaction evidence="10 11">
        <text>ATP + H2O = ADP + phosphate + H(+)</text>
        <dbReference type="Rhea" id="RHEA:13065"/>
        <dbReference type="ChEBI" id="CHEBI:15377"/>
        <dbReference type="ChEBI" id="CHEBI:15378"/>
        <dbReference type="ChEBI" id="CHEBI:30616"/>
        <dbReference type="ChEBI" id="CHEBI:43474"/>
        <dbReference type="ChEBI" id="CHEBI:456216"/>
        <dbReference type="EC" id="5.6.2.4"/>
    </reaction>
</comment>
<feature type="domain" description="Helicase ATP-binding" evidence="14">
    <location>
        <begin position="33"/>
        <end position="196"/>
    </location>
</feature>
<evidence type="ECO:0000259" key="14">
    <source>
        <dbReference type="PROSITE" id="PS51192"/>
    </source>
</evidence>
<dbReference type="InterPro" id="IPR014001">
    <property type="entry name" value="Helicase_ATP-bd"/>
</dbReference>
<dbReference type="GO" id="GO:0006281">
    <property type="term" value="P:DNA repair"/>
    <property type="evidence" value="ECO:0007669"/>
    <property type="project" value="UniProtKB-UniRule"/>
</dbReference>
<feature type="region of interest" description="Disordered" evidence="13">
    <location>
        <begin position="726"/>
        <end position="787"/>
    </location>
</feature>
<dbReference type="Proteomes" id="UP000005741">
    <property type="component" value="Chromosome"/>
</dbReference>
<evidence type="ECO:0000313" key="17">
    <source>
        <dbReference type="Proteomes" id="UP000005741"/>
    </source>
</evidence>
<dbReference type="InParanoid" id="H1Z1U5"/>
<keyword evidence="17" id="KW-1185">Reference proteome</keyword>
<evidence type="ECO:0000256" key="2">
    <source>
        <dbReference type="ARBA" id="ARBA00022763"/>
    </source>
</evidence>
<dbReference type="Gene3D" id="1.10.150.20">
    <property type="entry name" value="5' to 3' exonuclease, C-terminal subdomain"/>
    <property type="match status" value="1"/>
</dbReference>
<dbReference type="HAMAP" id="MF_00442">
    <property type="entry name" value="Helicase_Hel308"/>
    <property type="match status" value="1"/>
</dbReference>
<evidence type="ECO:0000256" key="9">
    <source>
        <dbReference type="ARBA" id="ARBA00034617"/>
    </source>
</evidence>
<keyword evidence="2 11" id="KW-0227">DNA damage</keyword>
<dbReference type="InterPro" id="IPR001650">
    <property type="entry name" value="Helicase_C-like"/>
</dbReference>
<evidence type="ECO:0000256" key="12">
    <source>
        <dbReference type="SAM" id="Coils"/>
    </source>
</evidence>
<evidence type="ECO:0000256" key="3">
    <source>
        <dbReference type="ARBA" id="ARBA00022801"/>
    </source>
</evidence>
<keyword evidence="12" id="KW-0175">Coiled coil</keyword>
<keyword evidence="6 11" id="KW-0238">DNA-binding</keyword>
<gene>
    <name evidence="11" type="primary">hel308</name>
    <name evidence="16" type="ORF">Metlim_1303</name>
</gene>
<evidence type="ECO:0000256" key="7">
    <source>
        <dbReference type="ARBA" id="ARBA00023204"/>
    </source>
</evidence>
<dbReference type="CDD" id="cd18028">
    <property type="entry name" value="DEXHc_archSki2"/>
    <property type="match status" value="1"/>
</dbReference>
<dbReference type="Gene3D" id="3.40.50.300">
    <property type="entry name" value="P-loop containing nucleotide triphosphate hydrolases"/>
    <property type="match status" value="2"/>
</dbReference>
<dbReference type="InterPro" id="IPR022965">
    <property type="entry name" value="Helicase_Hel308"/>
</dbReference>
<keyword evidence="1 11" id="KW-0547">Nucleotide-binding</keyword>
<dbReference type="PANTHER" id="PTHR47961">
    <property type="entry name" value="DNA POLYMERASE THETA, PUTATIVE (AFU_ORTHOLOGUE AFUA_1G05260)-RELATED"/>
    <property type="match status" value="1"/>
</dbReference>
<keyword evidence="7 11" id="KW-0234">DNA repair</keyword>
<comment type="similarity">
    <text evidence="11">Belongs to the helicase family. Hel308 subfamily.</text>
</comment>
<protein>
    <recommendedName>
        <fullName evidence="11">ATP-dependent DNA helicase Hel308</fullName>
        <ecNumber evidence="11">5.6.2.4</ecNumber>
    </recommendedName>
    <alternativeName>
        <fullName evidence="11">DNA 3'-5' helicase Hel308</fullName>
    </alternativeName>
</protein>
<evidence type="ECO:0000313" key="16">
    <source>
        <dbReference type="EMBL" id="EHQ35412.1"/>
    </source>
</evidence>
<evidence type="ECO:0000256" key="6">
    <source>
        <dbReference type="ARBA" id="ARBA00023125"/>
    </source>
</evidence>
<dbReference type="SMART" id="SM00490">
    <property type="entry name" value="HELICc"/>
    <property type="match status" value="1"/>
</dbReference>
<dbReference type="InterPro" id="IPR036390">
    <property type="entry name" value="WH_DNA-bd_sf"/>
</dbReference>
<dbReference type="SUPFAM" id="SSF52540">
    <property type="entry name" value="P-loop containing nucleoside triphosphate hydrolases"/>
    <property type="match status" value="1"/>
</dbReference>
<dbReference type="Gene3D" id="1.10.3380.30">
    <property type="match status" value="1"/>
</dbReference>
<feature type="binding site" evidence="11">
    <location>
        <position position="28"/>
    </location>
    <ligand>
        <name>ATP</name>
        <dbReference type="ChEBI" id="CHEBI:30616"/>
    </ligand>
</feature>
<dbReference type="PANTHER" id="PTHR47961:SF10">
    <property type="entry name" value="ATP-DEPENDENT DNA HELICASE HEL308"/>
    <property type="match status" value="1"/>
</dbReference>
<comment type="function">
    <text evidence="11">DNA-dependent ATPase and 3'-5' DNA helicase that may be involved in repair of stalled replication forks.</text>
</comment>
<dbReference type="Pfam" id="PF21280">
    <property type="entry name" value="Helicase_dom4_arc"/>
    <property type="match status" value="1"/>
</dbReference>
<dbReference type="EMBL" id="CM001436">
    <property type="protein sequence ID" value="EHQ35412.1"/>
    <property type="molecule type" value="Genomic_DNA"/>
</dbReference>
<dbReference type="EC" id="5.6.2.4" evidence="11"/>
<evidence type="ECO:0000256" key="1">
    <source>
        <dbReference type="ARBA" id="ARBA00022741"/>
    </source>
</evidence>
<proteinExistence type="inferred from homology"/>
<comment type="catalytic activity">
    <reaction evidence="9 11">
        <text>Couples ATP hydrolysis with the unwinding of duplex DNA by translocating in the 3'-5' direction.</text>
        <dbReference type="EC" id="5.6.2.4"/>
    </reaction>
</comment>